<protein>
    <recommendedName>
        <fullName evidence="3">DUF4350 domain-containing protein</fullName>
    </recommendedName>
</protein>
<keyword evidence="1" id="KW-0812">Transmembrane</keyword>
<reference evidence="2" key="1">
    <citation type="journal article" date="2015" name="Nature">
        <title>Complex archaea that bridge the gap between prokaryotes and eukaryotes.</title>
        <authorList>
            <person name="Spang A."/>
            <person name="Saw J.H."/>
            <person name="Jorgensen S.L."/>
            <person name="Zaremba-Niedzwiedzka K."/>
            <person name="Martijn J."/>
            <person name="Lind A.E."/>
            <person name="van Eijk R."/>
            <person name="Schleper C."/>
            <person name="Guy L."/>
            <person name="Ettema T.J."/>
        </authorList>
    </citation>
    <scope>NUCLEOTIDE SEQUENCE</scope>
</reference>
<feature type="transmembrane region" description="Helical" evidence="1">
    <location>
        <begin position="12"/>
        <end position="32"/>
    </location>
</feature>
<evidence type="ECO:0000256" key="1">
    <source>
        <dbReference type="SAM" id="Phobius"/>
    </source>
</evidence>
<organism evidence="2">
    <name type="scientific">marine sediment metagenome</name>
    <dbReference type="NCBI Taxonomy" id="412755"/>
    <lineage>
        <taxon>unclassified sequences</taxon>
        <taxon>metagenomes</taxon>
        <taxon>ecological metagenomes</taxon>
    </lineage>
</organism>
<gene>
    <name evidence="2" type="ORF">LCGC14_1539750</name>
</gene>
<keyword evidence="1" id="KW-0472">Membrane</keyword>
<dbReference type="EMBL" id="LAZR01011641">
    <property type="protein sequence ID" value="KKM60646.1"/>
    <property type="molecule type" value="Genomic_DNA"/>
</dbReference>
<dbReference type="AlphaFoldDB" id="A0A0F9JED0"/>
<comment type="caution">
    <text evidence="2">The sequence shown here is derived from an EMBL/GenBank/DDBJ whole genome shotgun (WGS) entry which is preliminary data.</text>
</comment>
<keyword evidence="1" id="KW-1133">Transmembrane helix</keyword>
<evidence type="ECO:0008006" key="3">
    <source>
        <dbReference type="Google" id="ProtNLM"/>
    </source>
</evidence>
<accession>A0A0F9JED0</accession>
<feature type="transmembrane region" description="Helical" evidence="1">
    <location>
        <begin position="52"/>
        <end position="75"/>
    </location>
</feature>
<name>A0A0F9JED0_9ZZZZ</name>
<evidence type="ECO:0000313" key="2">
    <source>
        <dbReference type="EMBL" id="KKM60646.1"/>
    </source>
</evidence>
<feature type="transmembrane region" description="Helical" evidence="1">
    <location>
        <begin position="96"/>
        <end position="115"/>
    </location>
</feature>
<proteinExistence type="predicted"/>
<sequence length="596" mass="67967">MVKIANVSKRSINISKGIIFTFLLIYFIYFGIFVSGYIDSLKETSPKDLPVFINYIPLLCYIGALFSGIYFIIFLKNVSTPKIRERHSRKKIKGGSIYKQALLLIIMIFVFIPLLSPAIDEGKNNQNFSVYNTGWNGSSEFKKIIQDEMGYEVMTVQSSLSATERLSDDKSILLILLGPNQFYDPVFEIPYFINFFNGSNSLLLCHDHGSTSTLLWEIFIANLLTVSQAQTQTADLFPVTLFPNGILLDNESYYPTPEFPIIRDFDYSHPTTSGINQVILSKSSSAAGGPLVEYFGWNVVGSASSLYSFVDKNGNGKVDPGIDVLDLTFISEILADQVLPENFPTSILSLPLYSPFTPHTFLAKEIGNSRVFVSADASLFNNELIKKPGYDNEQFGRNIIQWLTYNADPNEWYVVFDEAHIRPESSRDLTSAGIFGFIMQYIVHLSTNPITSWIYPVLAIYTLKKYLPKKNKKKEEEKIAEKEEKKEEIARFRTSSYFAQKIEEYRTKMKFGEALKLLYRRLERKLNSQLAGQKITTENVINLVIAKDPTITKSKIRRLSKFMDRILSIKVGKYKVKTEQQFEELFFEMGWAANNI</sequence>